<dbReference type="PIRSF" id="PIRSF037505">
    <property type="entry name" value="Betaine_HMT"/>
    <property type="match status" value="1"/>
</dbReference>
<proteinExistence type="predicted"/>
<keyword evidence="1 4" id="KW-0489">Methyltransferase</keyword>
<protein>
    <submittedName>
        <fullName evidence="4">Bifunctional homocysteine S-methyltransferase/5,10-methylenetetrahydrofolate reductase</fullName>
    </submittedName>
</protein>
<dbReference type="PANTHER" id="PTHR45833:SF2">
    <property type="entry name" value="BIFUNCTIONAL HOMOCYSTEINE S-METHYLTRANSFERASE_5,10-METHYLENETETRAHYDROFOLATE REDUCTASE"/>
    <property type="match status" value="1"/>
</dbReference>
<reference evidence="4" key="1">
    <citation type="submission" date="2019-08" db="EMBL/GenBank/DDBJ databases">
        <authorList>
            <person name="Kucharzyk K."/>
            <person name="Murdoch R.W."/>
            <person name="Higgins S."/>
            <person name="Loffler F."/>
        </authorList>
    </citation>
    <scope>NUCLEOTIDE SEQUENCE</scope>
</reference>
<gene>
    <name evidence="4" type="primary">yitJ_1</name>
    <name evidence="4" type="ORF">SDC9_05233</name>
</gene>
<name>A0A644SYB1_9ZZZZ</name>
<dbReference type="InterPro" id="IPR003726">
    <property type="entry name" value="HCY_dom"/>
</dbReference>
<feature type="domain" description="Hcy-binding" evidence="3">
    <location>
        <begin position="1"/>
        <end position="302"/>
    </location>
</feature>
<dbReference type="PROSITE" id="PS50970">
    <property type="entry name" value="HCY"/>
    <property type="match status" value="1"/>
</dbReference>
<evidence type="ECO:0000256" key="2">
    <source>
        <dbReference type="ARBA" id="ARBA00022679"/>
    </source>
</evidence>
<accession>A0A644SYB1</accession>
<dbReference type="GO" id="GO:0032259">
    <property type="term" value="P:methylation"/>
    <property type="evidence" value="ECO:0007669"/>
    <property type="project" value="UniProtKB-KW"/>
</dbReference>
<dbReference type="EMBL" id="VSSQ01000010">
    <property type="protein sequence ID" value="MPL59678.1"/>
    <property type="molecule type" value="Genomic_DNA"/>
</dbReference>
<dbReference type="PANTHER" id="PTHR45833">
    <property type="entry name" value="METHIONINE SYNTHASE"/>
    <property type="match status" value="1"/>
</dbReference>
<sequence>MARGKVLVSDGAWGTFLHRRGLEPGDCPETWNLSRPSDVAAVARAYIDAGSDMILTNSFGANPFRLAHFGEESRCFELNRAAAEISRAEASHGGAGRDVFVAGSMGPSGHFLAMGDVSEQALYEGFHIQAEGLLAGGAQGFCVETMSDPVEAACAIRAARDVSRIAAAKNNWAPASLPPVFCTFTFAKTSGGEYRTMIGTGVREAALAAREAGASVIGTNCGGGFSQMIEIVRKIRSFDAETPILVHANAGLPRYEDGKTVFPEGPELMASMVDELVIAGANIVGGCCGTGPDHIRAFVRALRHSKRRAGE</sequence>
<dbReference type="Gene3D" id="3.20.20.330">
    <property type="entry name" value="Homocysteine-binding-like domain"/>
    <property type="match status" value="1"/>
</dbReference>
<dbReference type="AlphaFoldDB" id="A0A644SYB1"/>
<evidence type="ECO:0000259" key="3">
    <source>
        <dbReference type="PROSITE" id="PS50970"/>
    </source>
</evidence>
<dbReference type="SUPFAM" id="SSF82282">
    <property type="entry name" value="Homocysteine S-methyltransferase"/>
    <property type="match status" value="1"/>
</dbReference>
<dbReference type="InterPro" id="IPR036589">
    <property type="entry name" value="HCY_dom_sf"/>
</dbReference>
<dbReference type="InterPro" id="IPR017226">
    <property type="entry name" value="BHMT-like"/>
</dbReference>
<organism evidence="4">
    <name type="scientific">bioreactor metagenome</name>
    <dbReference type="NCBI Taxonomy" id="1076179"/>
    <lineage>
        <taxon>unclassified sequences</taxon>
        <taxon>metagenomes</taxon>
        <taxon>ecological metagenomes</taxon>
    </lineage>
</organism>
<dbReference type="Pfam" id="PF02574">
    <property type="entry name" value="S-methyl_trans"/>
    <property type="match status" value="1"/>
</dbReference>
<keyword evidence="2 4" id="KW-0808">Transferase</keyword>
<evidence type="ECO:0000313" key="4">
    <source>
        <dbReference type="EMBL" id="MPL59678.1"/>
    </source>
</evidence>
<evidence type="ECO:0000256" key="1">
    <source>
        <dbReference type="ARBA" id="ARBA00022603"/>
    </source>
</evidence>
<dbReference type="InterPro" id="IPR050554">
    <property type="entry name" value="Met_Synthase/Corrinoid"/>
</dbReference>
<dbReference type="GO" id="GO:0005829">
    <property type="term" value="C:cytosol"/>
    <property type="evidence" value="ECO:0007669"/>
    <property type="project" value="TreeGrafter"/>
</dbReference>
<dbReference type="GO" id="GO:0008705">
    <property type="term" value="F:methionine synthase activity"/>
    <property type="evidence" value="ECO:0007669"/>
    <property type="project" value="TreeGrafter"/>
</dbReference>
<comment type="caution">
    <text evidence="4">The sequence shown here is derived from an EMBL/GenBank/DDBJ whole genome shotgun (WGS) entry which is preliminary data.</text>
</comment>
<dbReference type="GO" id="GO:0008270">
    <property type="term" value="F:zinc ion binding"/>
    <property type="evidence" value="ECO:0007669"/>
    <property type="project" value="InterPro"/>
</dbReference>